<dbReference type="AlphaFoldDB" id="A0ABD0QYD4"/>
<feature type="non-terminal residue" evidence="1">
    <location>
        <position position="64"/>
    </location>
</feature>
<evidence type="ECO:0000313" key="1">
    <source>
        <dbReference type="EMBL" id="KAL0190728.1"/>
    </source>
</evidence>
<organism evidence="1 2">
    <name type="scientific">Cirrhinus mrigala</name>
    <name type="common">Mrigala</name>
    <dbReference type="NCBI Taxonomy" id="683832"/>
    <lineage>
        <taxon>Eukaryota</taxon>
        <taxon>Metazoa</taxon>
        <taxon>Chordata</taxon>
        <taxon>Craniata</taxon>
        <taxon>Vertebrata</taxon>
        <taxon>Euteleostomi</taxon>
        <taxon>Actinopterygii</taxon>
        <taxon>Neopterygii</taxon>
        <taxon>Teleostei</taxon>
        <taxon>Ostariophysi</taxon>
        <taxon>Cypriniformes</taxon>
        <taxon>Cyprinidae</taxon>
        <taxon>Labeoninae</taxon>
        <taxon>Labeonini</taxon>
        <taxon>Cirrhinus</taxon>
    </lineage>
</organism>
<proteinExistence type="predicted"/>
<reference evidence="1 2" key="1">
    <citation type="submission" date="2024-05" db="EMBL/GenBank/DDBJ databases">
        <title>Genome sequencing and assembly of Indian major carp, Cirrhinus mrigala (Hamilton, 1822).</title>
        <authorList>
            <person name="Mohindra V."/>
            <person name="Chowdhury L.M."/>
            <person name="Lal K."/>
            <person name="Jena J.K."/>
        </authorList>
    </citation>
    <scope>NUCLEOTIDE SEQUENCE [LARGE SCALE GENOMIC DNA]</scope>
    <source>
        <strain evidence="1">CM1030</strain>
        <tissue evidence="1">Blood</tissue>
    </source>
</reference>
<comment type="caution">
    <text evidence="1">The sequence shown here is derived from an EMBL/GenBank/DDBJ whole genome shotgun (WGS) entry which is preliminary data.</text>
</comment>
<evidence type="ECO:0000313" key="2">
    <source>
        <dbReference type="Proteomes" id="UP001529510"/>
    </source>
</evidence>
<accession>A0ABD0QYD4</accession>
<feature type="non-terminal residue" evidence="1">
    <location>
        <position position="1"/>
    </location>
</feature>
<dbReference type="Proteomes" id="UP001529510">
    <property type="component" value="Unassembled WGS sequence"/>
</dbReference>
<gene>
    <name evidence="1" type="ORF">M9458_013426</name>
</gene>
<protein>
    <submittedName>
        <fullName evidence="1">Uncharacterized protein</fullName>
    </submittedName>
</protein>
<keyword evidence="2" id="KW-1185">Reference proteome</keyword>
<name>A0ABD0QYD4_CIRMR</name>
<sequence length="64" mass="7233">METPSPDGPAQLGPVQPSCTDEVLLVVPYWLTQTSFLELMLLDLLTQRGGTLWHPHPELWKLHV</sequence>
<dbReference type="EMBL" id="JAMKFB020000006">
    <property type="protein sequence ID" value="KAL0190728.1"/>
    <property type="molecule type" value="Genomic_DNA"/>
</dbReference>